<sequence>MPSTKRKALAELSNNTKTRTPQGKESGDRLGKEVLPETDEVPEDQEGGDTFTPDEEFDWDDDDDDPFYFYTDSTISKEGGFRRIAIHEKEIHNTTATAANAKHYTFCRKDSVASNFRVVGLWRNPALLNG</sequence>
<comment type="caution">
    <text evidence="2">The sequence shown here is derived from an EMBL/GenBank/DDBJ whole genome shotgun (WGS) entry which is preliminary data.</text>
</comment>
<feature type="compositionally biased region" description="Polar residues" evidence="1">
    <location>
        <begin position="12"/>
        <end position="23"/>
    </location>
</feature>
<gene>
    <name evidence="2" type="ORF">FocTR4_00001239</name>
</gene>
<accession>A0A5C6T261</accession>
<name>A0A5C6T261_FUSOC</name>
<organism evidence="2 3">
    <name type="scientific">Fusarium oxysporum f. sp. cubense</name>
    <dbReference type="NCBI Taxonomy" id="61366"/>
    <lineage>
        <taxon>Eukaryota</taxon>
        <taxon>Fungi</taxon>
        <taxon>Dikarya</taxon>
        <taxon>Ascomycota</taxon>
        <taxon>Pezizomycotina</taxon>
        <taxon>Sordariomycetes</taxon>
        <taxon>Hypocreomycetidae</taxon>
        <taxon>Hypocreales</taxon>
        <taxon>Nectriaceae</taxon>
        <taxon>Fusarium</taxon>
        <taxon>Fusarium oxysporum species complex</taxon>
    </lineage>
</organism>
<evidence type="ECO:0000313" key="3">
    <source>
        <dbReference type="Proteomes" id="UP000321331"/>
    </source>
</evidence>
<protein>
    <submittedName>
        <fullName evidence="2">Uncharacterized protein</fullName>
    </submittedName>
</protein>
<dbReference type="EMBL" id="VMNF01000007">
    <property type="protein sequence ID" value="TXC04930.1"/>
    <property type="molecule type" value="Genomic_DNA"/>
</dbReference>
<feature type="compositionally biased region" description="Acidic residues" evidence="1">
    <location>
        <begin position="36"/>
        <end position="62"/>
    </location>
</feature>
<dbReference type="AlphaFoldDB" id="A0A5C6T261"/>
<feature type="compositionally biased region" description="Basic and acidic residues" evidence="1">
    <location>
        <begin position="25"/>
        <end position="35"/>
    </location>
</feature>
<feature type="region of interest" description="Disordered" evidence="1">
    <location>
        <begin position="1"/>
        <end position="62"/>
    </location>
</feature>
<dbReference type="Proteomes" id="UP000321331">
    <property type="component" value="Unassembled WGS sequence"/>
</dbReference>
<evidence type="ECO:0000313" key="2">
    <source>
        <dbReference type="EMBL" id="TXC04930.1"/>
    </source>
</evidence>
<reference evidence="2 3" key="1">
    <citation type="submission" date="2019-07" db="EMBL/GenBank/DDBJ databases">
        <title>The First High-Quality Draft Genome Sequence of the Causal Agent of the Current Panama Disease Epidemic.</title>
        <authorList>
            <person name="Warmington R.J."/>
            <person name="Kay W."/>
            <person name="Jeffries A."/>
            <person name="Bebber D."/>
            <person name="Moore K."/>
            <person name="Studholme D.J."/>
        </authorList>
    </citation>
    <scope>NUCLEOTIDE SEQUENCE [LARGE SCALE GENOMIC DNA]</scope>
    <source>
        <strain evidence="2 3">TR4</strain>
    </source>
</reference>
<proteinExistence type="predicted"/>
<evidence type="ECO:0000256" key="1">
    <source>
        <dbReference type="SAM" id="MobiDB-lite"/>
    </source>
</evidence>